<dbReference type="CDD" id="cd04623">
    <property type="entry name" value="CBS_pair_bac_euk"/>
    <property type="match status" value="1"/>
</dbReference>
<feature type="domain" description="CBS" evidence="3">
    <location>
        <begin position="11"/>
        <end position="67"/>
    </location>
</feature>
<evidence type="ECO:0000256" key="2">
    <source>
        <dbReference type="PROSITE-ProRule" id="PRU00703"/>
    </source>
</evidence>
<dbReference type="PANTHER" id="PTHR43080:SF2">
    <property type="entry name" value="CBS DOMAIN-CONTAINING PROTEIN"/>
    <property type="match status" value="1"/>
</dbReference>
<sequence length="142" mass="16057">MLRVSYLLAFKNKTVWTIGPEEPVLEAIQLMADKHIGALPVMRDEELVGIVSERDYARKVILLGRSSSDTPVWQIMSSPVTTVSPDEGVHRCMELMTELRIRHLPVMEKNRLVGMISIGDLVKAVIEEQQQTITQLERYIAG</sequence>
<keyword evidence="5" id="KW-1185">Reference proteome</keyword>
<dbReference type="Gene3D" id="3.10.580.10">
    <property type="entry name" value="CBS-domain"/>
    <property type="match status" value="1"/>
</dbReference>
<dbReference type="Pfam" id="PF00571">
    <property type="entry name" value="CBS"/>
    <property type="match status" value="2"/>
</dbReference>
<organism evidence="4 5">
    <name type="scientific">Steroidobacter agaridevorans</name>
    <dbReference type="NCBI Taxonomy" id="2695856"/>
    <lineage>
        <taxon>Bacteria</taxon>
        <taxon>Pseudomonadati</taxon>
        <taxon>Pseudomonadota</taxon>
        <taxon>Gammaproteobacteria</taxon>
        <taxon>Steroidobacterales</taxon>
        <taxon>Steroidobacteraceae</taxon>
        <taxon>Steroidobacter</taxon>
    </lineage>
</organism>
<dbReference type="InterPro" id="IPR000644">
    <property type="entry name" value="CBS_dom"/>
</dbReference>
<dbReference type="SMART" id="SM00116">
    <property type="entry name" value="CBS"/>
    <property type="match status" value="2"/>
</dbReference>
<comment type="caution">
    <text evidence="4">The sequence shown here is derived from an EMBL/GenBank/DDBJ whole genome shotgun (WGS) entry which is preliminary data.</text>
</comment>
<keyword evidence="4" id="KW-0418">Kinase</keyword>
<dbReference type="Proteomes" id="UP000445000">
    <property type="component" value="Unassembled WGS sequence"/>
</dbReference>
<feature type="domain" description="CBS" evidence="3">
    <location>
        <begin position="76"/>
        <end position="132"/>
    </location>
</feature>
<dbReference type="InterPro" id="IPR051257">
    <property type="entry name" value="Diverse_CBS-Domain"/>
</dbReference>
<accession>A0A829Y5J8</accession>
<evidence type="ECO:0000313" key="4">
    <source>
        <dbReference type="EMBL" id="GFE78449.1"/>
    </source>
</evidence>
<gene>
    <name evidence="4" type="ORF">GCM10011487_04490</name>
</gene>
<evidence type="ECO:0000259" key="3">
    <source>
        <dbReference type="PROSITE" id="PS51371"/>
    </source>
</evidence>
<proteinExistence type="predicted"/>
<keyword evidence="4" id="KW-0808">Transferase</keyword>
<dbReference type="SUPFAM" id="SSF54631">
    <property type="entry name" value="CBS-domain pair"/>
    <property type="match status" value="1"/>
</dbReference>
<dbReference type="RefSeq" id="WP_161810349.1">
    <property type="nucleotide sequence ID" value="NZ_BLJN01000001.1"/>
</dbReference>
<keyword evidence="1 2" id="KW-0129">CBS domain</keyword>
<name>A0A829Y5J8_9GAMM</name>
<evidence type="ECO:0000313" key="5">
    <source>
        <dbReference type="Proteomes" id="UP000445000"/>
    </source>
</evidence>
<dbReference type="AlphaFoldDB" id="A0A829Y5J8"/>
<dbReference type="PROSITE" id="PS51371">
    <property type="entry name" value="CBS"/>
    <property type="match status" value="2"/>
</dbReference>
<dbReference type="PANTHER" id="PTHR43080">
    <property type="entry name" value="CBS DOMAIN-CONTAINING PROTEIN CBSX3, MITOCHONDRIAL"/>
    <property type="match status" value="1"/>
</dbReference>
<evidence type="ECO:0000256" key="1">
    <source>
        <dbReference type="ARBA" id="ARBA00023122"/>
    </source>
</evidence>
<reference evidence="5" key="1">
    <citation type="submission" date="2020-01" db="EMBL/GenBank/DDBJ databases">
        <title>'Steroidobacter agaridevorans' sp. nov., agar-degrading bacteria isolated from rhizosphere soils.</title>
        <authorList>
            <person name="Ikenaga M."/>
            <person name="Kataoka M."/>
            <person name="Murouchi A."/>
            <person name="Katsuragi S."/>
            <person name="Sakai M."/>
        </authorList>
    </citation>
    <scope>NUCLEOTIDE SEQUENCE [LARGE SCALE GENOMIC DNA]</scope>
    <source>
        <strain evidence="5">YU21-B</strain>
    </source>
</reference>
<dbReference type="InterPro" id="IPR046342">
    <property type="entry name" value="CBS_dom_sf"/>
</dbReference>
<dbReference type="GO" id="GO:0016301">
    <property type="term" value="F:kinase activity"/>
    <property type="evidence" value="ECO:0007669"/>
    <property type="project" value="UniProtKB-KW"/>
</dbReference>
<dbReference type="EMBL" id="BLJN01000001">
    <property type="protein sequence ID" value="GFE78449.1"/>
    <property type="molecule type" value="Genomic_DNA"/>
</dbReference>
<protein>
    <submittedName>
        <fullName evidence="4">Histidine kinase</fullName>
    </submittedName>
</protein>
<dbReference type="InterPro" id="IPR044725">
    <property type="entry name" value="CBSX3_CBS_dom"/>
</dbReference>